<evidence type="ECO:0000259" key="1">
    <source>
        <dbReference type="Pfam" id="PF13556"/>
    </source>
</evidence>
<dbReference type="Gene3D" id="1.10.10.2840">
    <property type="entry name" value="PucR C-terminal helix-turn-helix domain"/>
    <property type="match status" value="1"/>
</dbReference>
<dbReference type="Proteomes" id="UP001163203">
    <property type="component" value="Chromosome"/>
</dbReference>
<dbReference type="Pfam" id="PF13556">
    <property type="entry name" value="HTH_30"/>
    <property type="match status" value="1"/>
</dbReference>
<dbReference type="PANTHER" id="PTHR33744:SF1">
    <property type="entry name" value="DNA-BINDING TRANSCRIPTIONAL ACTIVATOR ADER"/>
    <property type="match status" value="1"/>
</dbReference>
<feature type="domain" description="RsbT co-antagonist protein RsbRD N-terminal" evidence="2">
    <location>
        <begin position="22"/>
        <end position="155"/>
    </location>
</feature>
<sequence>MAGAQERERVGEVLLAMAADSSVVDKVARAARAASPDVARLPASENLRHIAVLLEAGLAALRGTGEPDFTAAAVLGADRAAQGVPITALLQGVQAGRRCAVEIAIERGRAAGLSPEVILEAMLDFDHYADALERQVISGYHTAELELSRTVRDARTQLLRRLLHGDALTGEELASAGLHPDCRYHCLLSDVSDPIQARSLEQRLSGCGGVFGLVEGRLTGLAARLPATAGFGPDVLVVAAPAAALPDIRARYVWCGTALTAAQRRGLRGLHHLTDLAGETALAAQPALASLLAETLLGALDPGDAFHRQLACTALAYLDHGRRLDQTAAALHIHANTVRYRLGRLAEITGASLEASPAVLPTLRWWWALHTWLTDPPAAPRHLPPA</sequence>
<dbReference type="InterPro" id="IPR051448">
    <property type="entry name" value="CdaR-like_regulators"/>
</dbReference>
<dbReference type="InterPro" id="IPR025736">
    <property type="entry name" value="PucR_C-HTH_dom"/>
</dbReference>
<dbReference type="InterPro" id="IPR042070">
    <property type="entry name" value="PucR_C-HTH_sf"/>
</dbReference>
<gene>
    <name evidence="3" type="ORF">ORV05_29100</name>
</gene>
<evidence type="ECO:0000259" key="2">
    <source>
        <dbReference type="Pfam" id="PF14361"/>
    </source>
</evidence>
<dbReference type="EMBL" id="CP113836">
    <property type="protein sequence ID" value="WAL64950.1"/>
    <property type="molecule type" value="Genomic_DNA"/>
</dbReference>
<proteinExistence type="predicted"/>
<reference evidence="3" key="1">
    <citation type="submission" date="2022-11" db="EMBL/GenBank/DDBJ databases">
        <authorList>
            <person name="Mo P."/>
        </authorList>
    </citation>
    <scope>NUCLEOTIDE SEQUENCE</scope>
    <source>
        <strain evidence="3">HUAS 11-8</strain>
    </source>
</reference>
<dbReference type="InterPro" id="IPR025751">
    <property type="entry name" value="RsbRD_N_dom"/>
</dbReference>
<dbReference type="RefSeq" id="WP_268755167.1">
    <property type="nucleotide sequence ID" value="NZ_CP113836.1"/>
</dbReference>
<keyword evidence="4" id="KW-1185">Reference proteome</keyword>
<accession>A0ABY7AY55</accession>
<protein>
    <submittedName>
        <fullName evidence="3">Helix-turn-helix domain-containing protein</fullName>
    </submittedName>
</protein>
<organism evidence="3 4">
    <name type="scientific">Amycolatopsis cynarae</name>
    <dbReference type="NCBI Taxonomy" id="2995223"/>
    <lineage>
        <taxon>Bacteria</taxon>
        <taxon>Bacillati</taxon>
        <taxon>Actinomycetota</taxon>
        <taxon>Actinomycetes</taxon>
        <taxon>Pseudonocardiales</taxon>
        <taxon>Pseudonocardiaceae</taxon>
        <taxon>Amycolatopsis</taxon>
    </lineage>
</organism>
<dbReference type="PANTHER" id="PTHR33744">
    <property type="entry name" value="CARBOHYDRATE DIACID REGULATOR"/>
    <property type="match status" value="1"/>
</dbReference>
<evidence type="ECO:0000313" key="3">
    <source>
        <dbReference type="EMBL" id="WAL64950.1"/>
    </source>
</evidence>
<name>A0ABY7AY55_9PSEU</name>
<dbReference type="Pfam" id="PF14361">
    <property type="entry name" value="RsbRD_N"/>
    <property type="match status" value="1"/>
</dbReference>
<evidence type="ECO:0000313" key="4">
    <source>
        <dbReference type="Proteomes" id="UP001163203"/>
    </source>
</evidence>
<feature type="domain" description="PucR C-terminal helix-turn-helix" evidence="1">
    <location>
        <begin position="313"/>
        <end position="356"/>
    </location>
</feature>